<dbReference type="SUPFAM" id="SSF48371">
    <property type="entry name" value="ARM repeat"/>
    <property type="match status" value="1"/>
</dbReference>
<dbReference type="PROSITE" id="PS50085">
    <property type="entry name" value="RAPGAP"/>
    <property type="match status" value="1"/>
</dbReference>
<feature type="domain" description="Rap-GAP" evidence="3">
    <location>
        <begin position="1512"/>
        <end position="1741"/>
    </location>
</feature>
<dbReference type="GO" id="GO:0051898">
    <property type="term" value="P:negative regulation of phosphatidylinositol 3-kinase/protein kinase B signal transduction"/>
    <property type="evidence" value="ECO:0007669"/>
    <property type="project" value="TreeGrafter"/>
</dbReference>
<dbReference type="GO" id="GO:0051726">
    <property type="term" value="P:regulation of cell cycle"/>
    <property type="evidence" value="ECO:0007669"/>
    <property type="project" value="TreeGrafter"/>
</dbReference>
<feature type="region of interest" description="Disordered" evidence="2">
    <location>
        <begin position="1050"/>
        <end position="1085"/>
    </location>
</feature>
<dbReference type="KEGG" id="soy:115879429"/>
<keyword evidence="4" id="KW-1185">Reference proteome</keyword>
<organism evidence="4 5">
    <name type="scientific">Sitophilus oryzae</name>
    <name type="common">Rice weevil</name>
    <name type="synonym">Curculio oryzae</name>
    <dbReference type="NCBI Taxonomy" id="7048"/>
    <lineage>
        <taxon>Eukaryota</taxon>
        <taxon>Metazoa</taxon>
        <taxon>Ecdysozoa</taxon>
        <taxon>Arthropoda</taxon>
        <taxon>Hexapoda</taxon>
        <taxon>Insecta</taxon>
        <taxon>Pterygota</taxon>
        <taxon>Neoptera</taxon>
        <taxon>Endopterygota</taxon>
        <taxon>Coleoptera</taxon>
        <taxon>Polyphaga</taxon>
        <taxon>Cucujiformia</taxon>
        <taxon>Curculionidae</taxon>
        <taxon>Dryophthorinae</taxon>
        <taxon>Sitophilus</taxon>
    </lineage>
</organism>
<dbReference type="GO" id="GO:0046627">
    <property type="term" value="P:negative regulation of insulin receptor signaling pathway"/>
    <property type="evidence" value="ECO:0007669"/>
    <property type="project" value="TreeGrafter"/>
</dbReference>
<dbReference type="FunCoup" id="A0A6J2XLD3">
    <property type="interactions" value="1158"/>
</dbReference>
<feature type="compositionally biased region" description="Acidic residues" evidence="2">
    <location>
        <begin position="1205"/>
        <end position="1215"/>
    </location>
</feature>
<dbReference type="InterPro" id="IPR011989">
    <property type="entry name" value="ARM-like"/>
</dbReference>
<feature type="region of interest" description="Disordered" evidence="2">
    <location>
        <begin position="1742"/>
        <end position="1767"/>
    </location>
</feature>
<dbReference type="Pfam" id="PF03542">
    <property type="entry name" value="Tuberin"/>
    <property type="match status" value="1"/>
</dbReference>
<name>A0A6J2XLD3_SITOR</name>
<feature type="compositionally biased region" description="Polar residues" evidence="2">
    <location>
        <begin position="1055"/>
        <end position="1064"/>
    </location>
</feature>
<feature type="compositionally biased region" description="Basic and acidic residues" evidence="2">
    <location>
        <begin position="1403"/>
        <end position="1419"/>
    </location>
</feature>
<dbReference type="InterPro" id="IPR035974">
    <property type="entry name" value="Rap/Ran-GAP_sf"/>
</dbReference>
<proteinExistence type="predicted"/>
<dbReference type="GeneID" id="115879429"/>
<feature type="region of interest" description="Disordered" evidence="2">
    <location>
        <begin position="1176"/>
        <end position="1265"/>
    </location>
</feature>
<dbReference type="InterPro" id="IPR024584">
    <property type="entry name" value="Tuberin_N"/>
</dbReference>
<dbReference type="GO" id="GO:0030178">
    <property type="term" value="P:negative regulation of Wnt signaling pathway"/>
    <property type="evidence" value="ECO:0007669"/>
    <property type="project" value="TreeGrafter"/>
</dbReference>
<dbReference type="GO" id="GO:0033596">
    <property type="term" value="C:TSC1-TSC2 complex"/>
    <property type="evidence" value="ECO:0007669"/>
    <property type="project" value="InterPro"/>
</dbReference>
<dbReference type="InterPro" id="IPR000331">
    <property type="entry name" value="Rap/Ran_GAP_dom"/>
</dbReference>
<gene>
    <name evidence="5" type="primary">LOC115879429</name>
</gene>
<dbReference type="GO" id="GO:0005096">
    <property type="term" value="F:GTPase activator activity"/>
    <property type="evidence" value="ECO:0007669"/>
    <property type="project" value="UniProtKB-KW"/>
</dbReference>
<keyword evidence="1" id="KW-0343">GTPase activation</keyword>
<feature type="region of interest" description="Disordered" evidence="2">
    <location>
        <begin position="1348"/>
        <end position="1472"/>
    </location>
</feature>
<evidence type="ECO:0000313" key="5">
    <source>
        <dbReference type="RefSeq" id="XP_030752122.1"/>
    </source>
</evidence>
<feature type="compositionally biased region" description="Polar residues" evidence="2">
    <location>
        <begin position="1189"/>
        <end position="1204"/>
    </location>
</feature>
<dbReference type="PRINTS" id="PR01431">
    <property type="entry name" value="TUBERIN"/>
</dbReference>
<evidence type="ECO:0000259" key="3">
    <source>
        <dbReference type="PROSITE" id="PS50085"/>
    </source>
</evidence>
<protein>
    <submittedName>
        <fullName evidence="5">Tuberin isoform X1</fullName>
    </submittedName>
</protein>
<dbReference type="GO" id="GO:0051056">
    <property type="term" value="P:regulation of small GTPase mediated signal transduction"/>
    <property type="evidence" value="ECO:0007669"/>
    <property type="project" value="InterPro"/>
</dbReference>
<dbReference type="Pfam" id="PF02145">
    <property type="entry name" value="Rap_GAP"/>
    <property type="match status" value="1"/>
</dbReference>
<dbReference type="PANTHER" id="PTHR10063">
    <property type="entry name" value="TUBERIN"/>
    <property type="match status" value="1"/>
</dbReference>
<feature type="compositionally biased region" description="Basic and acidic residues" evidence="2">
    <location>
        <begin position="1455"/>
        <end position="1471"/>
    </location>
</feature>
<sequence>MGSRDKDSKGIQVIFKDFFKKKGQIGSHSGRSDFSLSQELIRDISKESPLQIRLKTLKELCVTVEREKLANNVVEKLYSCTEDLFDKSNPTEVRHMIFAFTQSLIKGQIERLEIMRSQYFRLIKHHDQPEDIGQRLDLLMTLTENGRKVKFFEQEIGTFLLNWLPEISQAGRIEDYLNMIDNIIHFNAAYLDEDIINGIIQHICRLCGPTNQSTTINLCLNIMSSIVAYSNMSPDALPIFIGALCQTVVSEKYHHESWRIMKNLLRTHMGHSTVYTMCCILQEPSLKFQIDLLRGAVFFTRMGLWSIEPLPYVKCPPASILPSFLHAVKCNHPAVAYEVTLGVQQLVNRYGLDLLDSSWSVILQIISHVYFITNAEPNPHKLDIKPRIMEIMSVMENYIEKLQYNGNLKSYYKLVEECASDRPDDSVLRLINYLARSIMPTQHLWMTNLYNLLHKYFKKDVRTEIRLKVLNVLTDVFKLYRDQYEDELIERIIIPHMTPVVTDSNVIVRTAVIKMLTDMCRLCETKRCLELLDILEKFLIRPFDHHQPDLDYQDIQALMTGLTGIFVQKIHKQPSSHAIRIYDMLVIFLEKHYEYPLVFQNNSKIRYIVFDCFLKMRADSLYHLGYPEGNRLKFSQYLCVVYHNSMINSAPPQSPAINAQPNCSVSYVSLRKAFKIIISCLKNEKDWDVLNLVLTGITKGLQNKSLILGKGNNELDLLVNVLCLMVSDRSMNLPESLNVKMSKPDFHSIVSLVLVNLASYHSYLDNNSQQKMIRTIMKCIQSAPKSSKPCISALTICTLEMKDVMVKILPEVLLSLSKMSPTNHIAVPVLEFLSTMTQLPMIYSNFVADQYMSVFAVALSYTNPFKYNHYIVSLAHHVIAVWFLKCRLTFRRDFVSFIIQGLKANLQPFEETFFLRQDLPSLNQDSSDRKRSSSLTEQGSRRRDERIMAVRMDKGAIKKNHPPNKSLVTFYEELNETCIDLMARYAYSPCSAKPKRLPGAEFLLSGGQSVTWLVGNKLVTVTTSGCSQKTLKQGLCDKCWSMCNTRNESRLLPTGSGSTEPSRQNSNEKSNNSVNSPQEEGGRFGEEIVTTKLQEMFQTEETKEEKYTCACWCQSWAEIYIRRPTGDMSWVMRIQNDLTFSHATYDFPLNETSKLYMPSQYVEPQRPLLVRQDTFDDNHSTHEDDKASGQASPRQIPSRQNSQDSIEEENEEIIYEDGTRSRNPVKRSNSSPEMSAGWKNPFYKMGSSSGSSESDSTDDKKGKMYSKDMRVSCEAIPEEIAGTTPPQSDIIYQPSASAASSHPSLLSYHSYPGSSLPSESNIASKLYQTVPPSPAVSANAHPQLEFPKRPMALPNVSGLQPLACKPPQSPTQTSPRMSRHITLGRISGSQELQKSSSSTILDRNIHLNQAREKARERKNSGSAEKLTSLDPNQSQGWGRDRSTTISVMSPANRRPRGEPPVRHPTKSRDIPRSGVNPSFVFLQLYHASYFNENNKVQRPLLIGTSDVITRSVKILDKIPPYETHNIGVLYIGEGQVNNEIEILKNSFGSLRYVEFLQNLGTMVKISDVDPDMFYLGGLDHNGADGKFVYIWQDDVVRVTFHIATMMPNKESDPNCNNKKMHIGNDFVNIVYNESGEEFDMNVIRSQFNFACIIIQPLDHNINRVVVKIKDELQDLAVVGSDVKVVSDQNVAILVRQIALHANLASLVAKSLKHSPNDPYASNWLERLRKIKNVRSKVLDELKAEEQNSYPSEESKSRKQMEDFTNYS</sequence>
<dbReference type="PANTHER" id="PTHR10063:SF0">
    <property type="entry name" value="TUBERIN"/>
    <property type="match status" value="1"/>
</dbReference>
<dbReference type="OrthoDB" id="5797019at2759"/>
<dbReference type="CTD" id="109822"/>
<feature type="compositionally biased region" description="Basic and acidic residues" evidence="2">
    <location>
        <begin position="1176"/>
        <end position="1187"/>
    </location>
</feature>
<dbReference type="Pfam" id="PF11864">
    <property type="entry name" value="DUF3384"/>
    <property type="match status" value="1"/>
</dbReference>
<feature type="compositionally biased region" description="Low complexity" evidence="2">
    <location>
        <begin position="1065"/>
        <end position="1076"/>
    </location>
</feature>
<dbReference type="GO" id="GO:0032007">
    <property type="term" value="P:negative regulation of TOR signaling"/>
    <property type="evidence" value="ECO:0007669"/>
    <property type="project" value="InterPro"/>
</dbReference>
<evidence type="ECO:0000313" key="4">
    <source>
        <dbReference type="Proteomes" id="UP000504635"/>
    </source>
</evidence>
<evidence type="ECO:0000256" key="2">
    <source>
        <dbReference type="SAM" id="MobiDB-lite"/>
    </source>
</evidence>
<dbReference type="GO" id="GO:0005634">
    <property type="term" value="C:nucleus"/>
    <property type="evidence" value="ECO:0007669"/>
    <property type="project" value="InterPro"/>
</dbReference>
<dbReference type="Gene3D" id="1.25.10.10">
    <property type="entry name" value="Leucine-rich Repeat Variant"/>
    <property type="match status" value="1"/>
</dbReference>
<dbReference type="InterPro" id="IPR003913">
    <property type="entry name" value="Tuberin"/>
</dbReference>
<dbReference type="InterPro" id="IPR027107">
    <property type="entry name" value="Tuberin/Ral-act_asu"/>
</dbReference>
<feature type="compositionally biased region" description="Basic and acidic residues" evidence="2">
    <location>
        <begin position="1752"/>
        <end position="1761"/>
    </location>
</feature>
<dbReference type="InterPro" id="IPR018515">
    <property type="entry name" value="Tuberin-type_domain"/>
</dbReference>
<dbReference type="InterPro" id="IPR016024">
    <property type="entry name" value="ARM-type_fold"/>
</dbReference>
<dbReference type="RefSeq" id="XP_030752122.1">
    <property type="nucleotide sequence ID" value="XM_030896262.1"/>
</dbReference>
<dbReference type="Proteomes" id="UP000504635">
    <property type="component" value="Unplaced"/>
</dbReference>
<dbReference type="InParanoid" id="A0A6J2XLD3"/>
<evidence type="ECO:0000256" key="1">
    <source>
        <dbReference type="ARBA" id="ARBA00022468"/>
    </source>
</evidence>
<dbReference type="SUPFAM" id="SSF111347">
    <property type="entry name" value="Rap/Ran-GAP"/>
    <property type="match status" value="1"/>
</dbReference>
<dbReference type="FunFam" id="3.40.50.11210:FF:000007">
    <property type="entry name" value="Tuberous sclerosis 2"/>
    <property type="match status" value="1"/>
</dbReference>
<dbReference type="Gene3D" id="3.40.50.11210">
    <property type="entry name" value="Rap/Ran-GAP"/>
    <property type="match status" value="1"/>
</dbReference>
<accession>A0A6J2XLD3</accession>
<reference evidence="5" key="1">
    <citation type="submission" date="2025-08" db="UniProtKB">
        <authorList>
            <consortium name="RefSeq"/>
        </authorList>
    </citation>
    <scope>IDENTIFICATION</scope>
    <source>
        <tissue evidence="5">Gonads</tissue>
    </source>
</reference>
<feature type="compositionally biased region" description="Low complexity" evidence="2">
    <location>
        <begin position="1387"/>
        <end position="1398"/>
    </location>
</feature>